<organism evidence="1">
    <name type="scientific">hydrothermal vent metagenome</name>
    <dbReference type="NCBI Taxonomy" id="652676"/>
    <lineage>
        <taxon>unclassified sequences</taxon>
        <taxon>metagenomes</taxon>
        <taxon>ecological metagenomes</taxon>
    </lineage>
</organism>
<name>A0A3B0WA88_9ZZZZ</name>
<dbReference type="AlphaFoldDB" id="A0A3B0WA88"/>
<sequence>MTQLSGMTDIYLHRDAVDFRKSINGLMVIVEDKMNLSPFNHALFVFCNRKRDKIKALYWNEL</sequence>
<dbReference type="EMBL" id="UOFB01000345">
    <property type="protein sequence ID" value="VAW49330.1"/>
    <property type="molecule type" value="Genomic_DNA"/>
</dbReference>
<dbReference type="PANTHER" id="PTHR36455">
    <property type="match status" value="1"/>
</dbReference>
<proteinExistence type="predicted"/>
<dbReference type="PANTHER" id="PTHR36455:SF1">
    <property type="entry name" value="BLR8292 PROTEIN"/>
    <property type="match status" value="1"/>
</dbReference>
<protein>
    <submittedName>
        <fullName evidence="1">Mobile element protein</fullName>
    </submittedName>
</protein>
<reference evidence="1" key="1">
    <citation type="submission" date="2018-06" db="EMBL/GenBank/DDBJ databases">
        <authorList>
            <person name="Zhirakovskaya E."/>
        </authorList>
    </citation>
    <scope>NUCLEOTIDE SEQUENCE</scope>
</reference>
<dbReference type="NCBIfam" id="NF033819">
    <property type="entry name" value="IS66_TnpB"/>
    <property type="match status" value="1"/>
</dbReference>
<evidence type="ECO:0000313" key="1">
    <source>
        <dbReference type="EMBL" id="VAW49330.1"/>
    </source>
</evidence>
<accession>A0A3B0WA88</accession>
<gene>
    <name evidence="1" type="ORF">MNBD_GAMMA04-1511</name>
</gene>
<dbReference type="InterPro" id="IPR008878">
    <property type="entry name" value="Transposase_IS66_Orf2"/>
</dbReference>
<dbReference type="Pfam" id="PF05717">
    <property type="entry name" value="TnpB_IS66"/>
    <property type="match status" value="1"/>
</dbReference>